<keyword evidence="2" id="KW-1185">Reference proteome</keyword>
<evidence type="ECO:0000313" key="2">
    <source>
        <dbReference type="Proteomes" id="UP000008909"/>
    </source>
</evidence>
<dbReference type="AlphaFoldDB" id="G7Y462"/>
<dbReference type="PANTHER" id="PTHR21301:SF11">
    <property type="entry name" value="GIY-YIG DOMAIN-CONTAINING PROTEIN"/>
    <property type="match status" value="1"/>
</dbReference>
<accession>G7Y462</accession>
<dbReference type="Gene3D" id="2.30.29.30">
    <property type="entry name" value="Pleckstrin-homology domain (PH domain)/Phosphotyrosine-binding domain (PTB)"/>
    <property type="match status" value="1"/>
</dbReference>
<dbReference type="Proteomes" id="UP000008909">
    <property type="component" value="Unassembled WGS sequence"/>
</dbReference>
<dbReference type="CDD" id="cd10442">
    <property type="entry name" value="GIY-YIG_PLEs"/>
    <property type="match status" value="1"/>
</dbReference>
<reference key="2">
    <citation type="submission" date="2011-10" db="EMBL/GenBank/DDBJ databases">
        <title>The genome and transcriptome sequence of Clonorchis sinensis provide insights into the carcinogenic liver fluke.</title>
        <authorList>
            <person name="Wang X."/>
            <person name="Huang Y."/>
            <person name="Chen W."/>
            <person name="Liu H."/>
            <person name="Guo L."/>
            <person name="Chen Y."/>
            <person name="Luo F."/>
            <person name="Zhou W."/>
            <person name="Sun J."/>
            <person name="Mao Q."/>
            <person name="Liang P."/>
            <person name="Zhou C."/>
            <person name="Tian Y."/>
            <person name="Men J."/>
            <person name="Lv X."/>
            <person name="Huang L."/>
            <person name="Zhou J."/>
            <person name="Hu Y."/>
            <person name="Li R."/>
            <person name="Zhang F."/>
            <person name="Lei H."/>
            <person name="Li X."/>
            <person name="Hu X."/>
            <person name="Liang C."/>
            <person name="Xu J."/>
            <person name="Wu Z."/>
            <person name="Yu X."/>
        </authorList>
    </citation>
    <scope>NUCLEOTIDE SEQUENCE</scope>
    <source>
        <strain>Henan</strain>
    </source>
</reference>
<dbReference type="InterPro" id="IPR035901">
    <property type="entry name" value="GIY-YIG_endonuc_sf"/>
</dbReference>
<dbReference type="Gene3D" id="3.40.1440.10">
    <property type="entry name" value="GIY-YIG endonuclease"/>
    <property type="match status" value="1"/>
</dbReference>
<dbReference type="SUPFAM" id="SSF50729">
    <property type="entry name" value="PH domain-like"/>
    <property type="match status" value="1"/>
</dbReference>
<dbReference type="InterPro" id="IPR011993">
    <property type="entry name" value="PH-like_dom_sf"/>
</dbReference>
<protein>
    <submittedName>
        <fullName evidence="1">Tensin</fullName>
    </submittedName>
</protein>
<sequence>MLGSVDTPQWSSELCFARAVDQLIPLTLLTASECDHGVSRVRYTEVQLHVSAHDGITIIDLQRRLFLRRHLPNHVLLYCGLESRKKEIFGIVVRKGISECTTHVFSELDRAHTADYVVQHIRATYPHMNVRGVPGFAFYRSCTTCNLRQRQTYVQEKLCPMAFVSHEKALTSCVASILCDSCLGNVLHFSSGSRHTAAQQNQRSKKKNAYTNYFRKNGYPKNFLWRSLRKPNTIDATAQNAGKRITLPYIKNTAEMTARLLRQHNITVAYKPANTLRRTLSRPKGKLDPMTRNNVIYRIQCKDCDKRYIGQTGRKLSTRIHEHKLATEGHDQFSLISVHKDQEGHEFDWSDVHILGQARTKKERGFIEAWYSTE</sequence>
<organism evidence="1 2">
    <name type="scientific">Clonorchis sinensis</name>
    <name type="common">Chinese liver fluke</name>
    <dbReference type="NCBI Taxonomy" id="79923"/>
    <lineage>
        <taxon>Eukaryota</taxon>
        <taxon>Metazoa</taxon>
        <taxon>Spiralia</taxon>
        <taxon>Lophotrochozoa</taxon>
        <taxon>Platyhelminthes</taxon>
        <taxon>Trematoda</taxon>
        <taxon>Digenea</taxon>
        <taxon>Opisthorchiida</taxon>
        <taxon>Opisthorchiata</taxon>
        <taxon>Opisthorchiidae</taxon>
        <taxon>Clonorchis</taxon>
    </lineage>
</organism>
<dbReference type="EMBL" id="DF142852">
    <property type="protein sequence ID" value="GAA47748.1"/>
    <property type="molecule type" value="Genomic_DNA"/>
</dbReference>
<evidence type="ECO:0000313" key="1">
    <source>
        <dbReference type="EMBL" id="GAA47748.1"/>
    </source>
</evidence>
<name>G7Y462_CLOSI</name>
<reference evidence="1" key="1">
    <citation type="journal article" date="2011" name="Genome Biol.">
        <title>The draft genome of the carcinogenic human liver fluke Clonorchis sinensis.</title>
        <authorList>
            <person name="Wang X."/>
            <person name="Chen W."/>
            <person name="Huang Y."/>
            <person name="Sun J."/>
            <person name="Men J."/>
            <person name="Liu H."/>
            <person name="Luo F."/>
            <person name="Guo L."/>
            <person name="Lv X."/>
            <person name="Deng C."/>
            <person name="Zhou C."/>
            <person name="Fan Y."/>
            <person name="Li X."/>
            <person name="Huang L."/>
            <person name="Hu Y."/>
            <person name="Liang C."/>
            <person name="Hu X."/>
            <person name="Xu J."/>
            <person name="Yu X."/>
        </authorList>
    </citation>
    <scope>NUCLEOTIDE SEQUENCE [LARGE SCALE GENOMIC DNA]</scope>
    <source>
        <strain evidence="1">Henan</strain>
    </source>
</reference>
<proteinExistence type="predicted"/>
<gene>
    <name evidence="1" type="ORF">CLF_100753</name>
</gene>
<dbReference type="PANTHER" id="PTHR21301">
    <property type="entry name" value="REVERSE TRANSCRIPTASE"/>
    <property type="match status" value="1"/>
</dbReference>